<dbReference type="RefSeq" id="WP_097121267.1">
    <property type="nucleotide sequence ID" value="NZ_OCND01000002.1"/>
</dbReference>
<reference evidence="1 2" key="1">
    <citation type="submission" date="2017-09" db="EMBL/GenBank/DDBJ databases">
        <authorList>
            <person name="Ehlers B."/>
            <person name="Leendertz F.H."/>
        </authorList>
    </citation>
    <scope>NUCLEOTIDE SEQUENCE [LARGE SCALE GENOMIC DNA]</scope>
    <source>
        <strain evidence="1 2">CGMCC 1.10978</strain>
    </source>
</reference>
<dbReference type="Proteomes" id="UP000219374">
    <property type="component" value="Unassembled WGS sequence"/>
</dbReference>
<proteinExistence type="predicted"/>
<dbReference type="NCBIfam" id="TIGR01635">
    <property type="entry name" value="tail_comp_S"/>
    <property type="match status" value="1"/>
</dbReference>
<keyword evidence="2" id="KW-1185">Reference proteome</keyword>
<protein>
    <submittedName>
        <fullName evidence="1">Phage virion morphogenesis (Putative tail completion) protein</fullName>
    </submittedName>
</protein>
<evidence type="ECO:0000313" key="1">
    <source>
        <dbReference type="EMBL" id="SOD53677.1"/>
    </source>
</evidence>
<sequence length="150" mass="17119">MDELQQLEDWLAPLLADMAPAARSRLARRIGTALRQHESKRIARQANPDGSPYVPRKVPLRARTGRIKRGVMFAKLRQARHLKVRANPNEVTVGFLGRVAHIARVHQEGRMDSVRPGGPRVRYEQRKLLGFSPHSRELIRDLLLDHFGDV</sequence>
<dbReference type="EMBL" id="OCND01000002">
    <property type="protein sequence ID" value="SOD53677.1"/>
    <property type="molecule type" value="Genomic_DNA"/>
</dbReference>
<gene>
    <name evidence="1" type="ORF">SAMN06296416_102532</name>
</gene>
<organism evidence="1 2">
    <name type="scientific">Pseudoxanthomonas wuyuanensis</name>
    <dbReference type="NCBI Taxonomy" id="1073196"/>
    <lineage>
        <taxon>Bacteria</taxon>
        <taxon>Pseudomonadati</taxon>
        <taxon>Pseudomonadota</taxon>
        <taxon>Gammaproteobacteria</taxon>
        <taxon>Lysobacterales</taxon>
        <taxon>Lysobacteraceae</taxon>
        <taxon>Pseudoxanthomonas</taxon>
    </lineage>
</organism>
<dbReference type="InterPro" id="IPR006522">
    <property type="entry name" value="Phage_virion_morphogenesis"/>
</dbReference>
<name>A0A286D4T4_9GAMM</name>
<evidence type="ECO:0000313" key="2">
    <source>
        <dbReference type="Proteomes" id="UP000219374"/>
    </source>
</evidence>
<dbReference type="OrthoDB" id="6402405at2"/>
<dbReference type="AlphaFoldDB" id="A0A286D4T4"/>
<accession>A0A286D4T4</accession>
<dbReference type="Pfam" id="PF05069">
    <property type="entry name" value="Phage_tail_S"/>
    <property type="match status" value="1"/>
</dbReference>